<keyword evidence="3" id="KW-1185">Reference proteome</keyword>
<dbReference type="PANTHER" id="PTHR30492">
    <property type="entry name" value="METHYLGLYOXAL SYNTHASE"/>
    <property type="match status" value="1"/>
</dbReference>
<reference evidence="2 3" key="1">
    <citation type="journal article" date="2021" name="J. Biosci. Bioeng.">
        <title>Identification and characterization of a chc gene cluster responsible for the aromatization pathway of cyclohexanecarboxylate degradation in Sinomonas cyclohexanicum ATCC 51369.</title>
        <authorList>
            <person name="Yamamoto T."/>
            <person name="Hasegawa Y."/>
            <person name="Lau P.C.K."/>
            <person name="Iwaki H."/>
        </authorList>
    </citation>
    <scope>NUCLEOTIDE SEQUENCE [LARGE SCALE GENOMIC DNA]</scope>
    <source>
        <strain evidence="2 3">ATCC 51369</strain>
    </source>
</reference>
<dbReference type="RefSeq" id="WP_229229765.1">
    <property type="nucleotide sequence ID" value="NZ_AP024525.1"/>
</dbReference>
<dbReference type="EMBL" id="AP024525">
    <property type="protein sequence ID" value="BCT77014.1"/>
    <property type="molecule type" value="Genomic_DNA"/>
</dbReference>
<gene>
    <name evidence="2" type="ORF">SCMU_28560</name>
</gene>
<dbReference type="InterPro" id="IPR017438">
    <property type="entry name" value="ATP-NAD_kinase_N"/>
</dbReference>
<dbReference type="InterPro" id="IPR004363">
    <property type="entry name" value="Methylgl_synth"/>
</dbReference>
<proteinExistence type="predicted"/>
<protein>
    <submittedName>
        <fullName evidence="2">Sphingosine kinase</fullName>
    </submittedName>
</protein>
<accession>A0ABN6FJZ5</accession>
<dbReference type="Gene3D" id="3.40.50.10330">
    <property type="entry name" value="Probable inorganic polyphosphate/atp-NAD kinase, domain 1"/>
    <property type="match status" value="1"/>
</dbReference>
<evidence type="ECO:0000313" key="3">
    <source>
        <dbReference type="Proteomes" id="UP001319861"/>
    </source>
</evidence>
<organism evidence="2 3">
    <name type="scientific">Sinomonas cyclohexanicum</name>
    <name type="common">Corynebacterium cyclohexanicum</name>
    <dbReference type="NCBI Taxonomy" id="322009"/>
    <lineage>
        <taxon>Bacteria</taxon>
        <taxon>Bacillati</taxon>
        <taxon>Actinomycetota</taxon>
        <taxon>Actinomycetes</taxon>
        <taxon>Micrococcales</taxon>
        <taxon>Micrococcaceae</taxon>
        <taxon>Sinomonas</taxon>
    </lineage>
</organism>
<dbReference type="InterPro" id="IPR045540">
    <property type="entry name" value="YegS/DAGK_C"/>
</dbReference>
<dbReference type="Gene3D" id="2.60.200.40">
    <property type="match status" value="1"/>
</dbReference>
<name>A0ABN6FJZ5_SINCY</name>
<dbReference type="Pfam" id="PF19279">
    <property type="entry name" value="YegS_C"/>
    <property type="match status" value="1"/>
</dbReference>
<evidence type="ECO:0000259" key="1">
    <source>
        <dbReference type="PROSITE" id="PS50146"/>
    </source>
</evidence>
<dbReference type="PROSITE" id="PS50146">
    <property type="entry name" value="DAGK"/>
    <property type="match status" value="1"/>
</dbReference>
<dbReference type="InterPro" id="IPR016064">
    <property type="entry name" value="NAD/diacylglycerol_kinase_sf"/>
</dbReference>
<dbReference type="PANTHER" id="PTHR30492:SF0">
    <property type="entry name" value="METHYLGLYOXAL SYNTHASE"/>
    <property type="match status" value="1"/>
</dbReference>
<sequence length="298" mass="30743">MDRCALIVNPSKQGAAALSEAFRSRCARAGMEAMVFETTVEDPGGGMAREALAGGARLVVVGGGDGTVRAAAGVLAGTGTPLAVVPLGTGNLLCRNLGIPIDDQGAALEAAFGGRERSIDVAWASLDGGDERAFVVMAGIGLDATIMANTDDDLKAKAGWLAYVASAARTIAGDSRRIRVDVDGHLVADRRQRGVMVGNCGSIQGNVEVFPGAAVDDGLLDVLAVAPRGVLGWVRVAGTLLSRVRRRAPRDLGHFTGRTVRAAAADPHDVQLDGDHLGLARVLAVRIEDRALTVRVPS</sequence>
<keyword evidence="2" id="KW-0418">Kinase</keyword>
<feature type="domain" description="DAGKc" evidence="1">
    <location>
        <begin position="1"/>
        <end position="128"/>
    </location>
</feature>
<dbReference type="GO" id="GO:0016301">
    <property type="term" value="F:kinase activity"/>
    <property type="evidence" value="ECO:0007669"/>
    <property type="project" value="UniProtKB-KW"/>
</dbReference>
<dbReference type="Pfam" id="PF00781">
    <property type="entry name" value="DAGK_cat"/>
    <property type="match status" value="1"/>
</dbReference>
<keyword evidence="2" id="KW-0808">Transferase</keyword>
<dbReference type="SMART" id="SM00046">
    <property type="entry name" value="DAGKc"/>
    <property type="match status" value="1"/>
</dbReference>
<dbReference type="Proteomes" id="UP001319861">
    <property type="component" value="Chromosome"/>
</dbReference>
<evidence type="ECO:0000313" key="2">
    <source>
        <dbReference type="EMBL" id="BCT77014.1"/>
    </source>
</evidence>
<dbReference type="SUPFAM" id="SSF111331">
    <property type="entry name" value="NAD kinase/diacylglycerol kinase-like"/>
    <property type="match status" value="1"/>
</dbReference>
<dbReference type="InterPro" id="IPR001206">
    <property type="entry name" value="Diacylglycerol_kinase_cat_dom"/>
</dbReference>